<reference evidence="14" key="1">
    <citation type="submission" date="2016-11" db="EMBL/GenBank/DDBJ databases">
        <authorList>
            <person name="Varghese N."/>
            <person name="Submissions S."/>
        </authorList>
    </citation>
    <scope>NUCLEOTIDE SEQUENCE [LARGE SCALE GENOMIC DNA]</scope>
    <source>
        <strain evidence="14">DSM 15449</strain>
    </source>
</reference>
<evidence type="ECO:0000256" key="5">
    <source>
        <dbReference type="ARBA" id="ARBA00023315"/>
    </source>
</evidence>
<dbReference type="InterPro" id="IPR016039">
    <property type="entry name" value="Thiolase-like"/>
</dbReference>
<gene>
    <name evidence="13" type="ORF">SAMN02746098_02161</name>
</gene>
<dbReference type="InterPro" id="IPR020613">
    <property type="entry name" value="Thiolase_CS"/>
</dbReference>
<feature type="active site" description="Acyl-thioester intermediate" evidence="9">
    <location>
        <position position="88"/>
    </location>
</feature>
<protein>
    <recommendedName>
        <fullName evidence="7">Acetyl-CoA acetyltransferase</fullName>
        <ecNumber evidence="3">2.3.1.9</ecNumber>
    </recommendedName>
    <alternativeName>
        <fullName evidence="6">Acetoacetyl-CoA thiolase</fullName>
    </alternativeName>
</protein>
<dbReference type="EMBL" id="FQXJ01000006">
    <property type="protein sequence ID" value="SHI01880.1"/>
    <property type="molecule type" value="Genomic_DNA"/>
</dbReference>
<evidence type="ECO:0000259" key="12">
    <source>
        <dbReference type="Pfam" id="PF02803"/>
    </source>
</evidence>
<evidence type="ECO:0000256" key="1">
    <source>
        <dbReference type="ARBA" id="ARBA00004496"/>
    </source>
</evidence>
<dbReference type="Gene3D" id="3.40.47.10">
    <property type="match status" value="2"/>
</dbReference>
<dbReference type="SUPFAM" id="SSF53901">
    <property type="entry name" value="Thiolase-like"/>
    <property type="match status" value="2"/>
</dbReference>
<organism evidence="13 14">
    <name type="scientific">Desulfosporosinus lacus DSM 15449</name>
    <dbReference type="NCBI Taxonomy" id="1121420"/>
    <lineage>
        <taxon>Bacteria</taxon>
        <taxon>Bacillati</taxon>
        <taxon>Bacillota</taxon>
        <taxon>Clostridia</taxon>
        <taxon>Eubacteriales</taxon>
        <taxon>Desulfitobacteriaceae</taxon>
        <taxon>Desulfosporosinus</taxon>
    </lineage>
</organism>
<comment type="catalytic activity">
    <reaction evidence="8">
        <text>2 acetyl-CoA = acetoacetyl-CoA + CoA</text>
        <dbReference type="Rhea" id="RHEA:21036"/>
        <dbReference type="ChEBI" id="CHEBI:57286"/>
        <dbReference type="ChEBI" id="CHEBI:57287"/>
        <dbReference type="ChEBI" id="CHEBI:57288"/>
        <dbReference type="EC" id="2.3.1.9"/>
    </reaction>
</comment>
<comment type="similarity">
    <text evidence="2 10">Belongs to the thiolase-like superfamily. Thiolase family.</text>
</comment>
<dbReference type="EC" id="2.3.1.9" evidence="3"/>
<name>A0A1M5XQ05_9FIRM</name>
<dbReference type="InterPro" id="IPR020616">
    <property type="entry name" value="Thiolase_N"/>
</dbReference>
<dbReference type="PANTHER" id="PTHR18919">
    <property type="entry name" value="ACETYL-COA C-ACYLTRANSFERASE"/>
    <property type="match status" value="1"/>
</dbReference>
<keyword evidence="14" id="KW-1185">Reference proteome</keyword>
<evidence type="ECO:0000313" key="13">
    <source>
        <dbReference type="EMBL" id="SHI01880.1"/>
    </source>
</evidence>
<evidence type="ECO:0000256" key="6">
    <source>
        <dbReference type="ARBA" id="ARBA00030755"/>
    </source>
</evidence>
<dbReference type="Pfam" id="PF02803">
    <property type="entry name" value="Thiolase_C"/>
    <property type="match status" value="1"/>
</dbReference>
<dbReference type="Pfam" id="PF00108">
    <property type="entry name" value="Thiolase_N"/>
    <property type="match status" value="1"/>
</dbReference>
<evidence type="ECO:0000256" key="10">
    <source>
        <dbReference type="RuleBase" id="RU003557"/>
    </source>
</evidence>
<evidence type="ECO:0000259" key="11">
    <source>
        <dbReference type="Pfam" id="PF00108"/>
    </source>
</evidence>
<feature type="domain" description="Thiolase C-terminal" evidence="12">
    <location>
        <begin position="273"/>
        <end position="393"/>
    </location>
</feature>
<dbReference type="NCBIfam" id="TIGR01930">
    <property type="entry name" value="AcCoA-C-Actrans"/>
    <property type="match status" value="1"/>
</dbReference>
<sequence length="396" mass="41363">MKEVVIVSAVRTPVGTIGGTLKGITPQELGGMAVKEAVARAGVSPDLVETVIMGWSRQTTEAANIARNCSLLAGIPEEASAYTVHCQCAASLKAISNGTQEIQTGRADVVVAGGTESLSRAPFYLKNARYGYGAGDGVLVDSLTEAGPGGQPASIYGVVSMGDTAENVAEQFNVSREDQDQFAFQSQQRCQKALQSGVFKDEIVPVEIKSRKGTVIFDTDEGPKDTSLEKIASLKPVFKKGGSVTAGNSCGRNDAASAIVLMSADKAKEQGIKPLARIVTDVTTGVSPLIMGIGPVPAVRKALKQAGLTLDDIDLIELNEAFASQSLAVIRELGLDMEKTNVNGGAIALGHPIGATGARLMTTLLHELRRRKGRYGMVTLCIGGGQGMATIIEALY</sequence>
<comment type="subcellular location">
    <subcellularLocation>
        <location evidence="1">Cytoplasm</location>
    </subcellularLocation>
</comment>
<evidence type="ECO:0000256" key="4">
    <source>
        <dbReference type="ARBA" id="ARBA00022679"/>
    </source>
</evidence>
<dbReference type="GO" id="GO:0005737">
    <property type="term" value="C:cytoplasm"/>
    <property type="evidence" value="ECO:0007669"/>
    <property type="project" value="UniProtKB-SubCell"/>
</dbReference>
<feature type="active site" description="Proton acceptor" evidence="9">
    <location>
        <position position="381"/>
    </location>
</feature>
<evidence type="ECO:0000256" key="9">
    <source>
        <dbReference type="PIRSR" id="PIRSR000429-1"/>
    </source>
</evidence>
<dbReference type="InterPro" id="IPR020617">
    <property type="entry name" value="Thiolase_C"/>
</dbReference>
<accession>A0A1M5XQ05</accession>
<dbReference type="Proteomes" id="UP000183954">
    <property type="component" value="Unassembled WGS sequence"/>
</dbReference>
<dbReference type="FunFam" id="3.40.47.10:FF:000010">
    <property type="entry name" value="Acetyl-CoA acetyltransferase (Thiolase)"/>
    <property type="match status" value="1"/>
</dbReference>
<evidence type="ECO:0000313" key="14">
    <source>
        <dbReference type="Proteomes" id="UP000183954"/>
    </source>
</evidence>
<dbReference type="STRING" id="1121420.SAMN02746098_02161"/>
<dbReference type="InterPro" id="IPR020610">
    <property type="entry name" value="Thiolase_AS"/>
</dbReference>
<dbReference type="GO" id="GO:0003985">
    <property type="term" value="F:acetyl-CoA C-acetyltransferase activity"/>
    <property type="evidence" value="ECO:0007669"/>
    <property type="project" value="UniProtKB-EC"/>
</dbReference>
<dbReference type="RefSeq" id="WP_073029733.1">
    <property type="nucleotide sequence ID" value="NZ_FQXJ01000006.1"/>
</dbReference>
<dbReference type="PANTHER" id="PTHR18919:SF107">
    <property type="entry name" value="ACETYL-COA ACETYLTRANSFERASE, CYTOSOLIC"/>
    <property type="match status" value="1"/>
</dbReference>
<feature type="domain" description="Thiolase N-terminal" evidence="11">
    <location>
        <begin position="4"/>
        <end position="264"/>
    </location>
</feature>
<dbReference type="PIRSF" id="PIRSF000429">
    <property type="entry name" value="Ac-CoA_Ac_transf"/>
    <property type="match status" value="1"/>
</dbReference>
<keyword evidence="5 10" id="KW-0012">Acyltransferase</keyword>
<dbReference type="CDD" id="cd00751">
    <property type="entry name" value="thiolase"/>
    <property type="match status" value="1"/>
</dbReference>
<keyword evidence="4 10" id="KW-0808">Transferase</keyword>
<evidence type="ECO:0000256" key="8">
    <source>
        <dbReference type="ARBA" id="ARBA00051550"/>
    </source>
</evidence>
<dbReference type="OrthoDB" id="56116at2"/>
<evidence type="ECO:0000256" key="2">
    <source>
        <dbReference type="ARBA" id="ARBA00010982"/>
    </source>
</evidence>
<dbReference type="PROSITE" id="PS00099">
    <property type="entry name" value="THIOLASE_3"/>
    <property type="match status" value="1"/>
</dbReference>
<dbReference type="PROSITE" id="PS00737">
    <property type="entry name" value="THIOLASE_2"/>
    <property type="match status" value="1"/>
</dbReference>
<proteinExistence type="inferred from homology"/>
<evidence type="ECO:0000256" key="3">
    <source>
        <dbReference type="ARBA" id="ARBA00012705"/>
    </source>
</evidence>
<feature type="active site" description="Proton acceptor" evidence="9">
    <location>
        <position position="351"/>
    </location>
</feature>
<dbReference type="InterPro" id="IPR002155">
    <property type="entry name" value="Thiolase"/>
</dbReference>
<evidence type="ECO:0000256" key="7">
    <source>
        <dbReference type="ARBA" id="ARBA00044137"/>
    </source>
</evidence>
<dbReference type="AlphaFoldDB" id="A0A1M5XQ05"/>